<dbReference type="EMBL" id="JAJSOF020000003">
    <property type="protein sequence ID" value="KAJ4449459.1"/>
    <property type="molecule type" value="Genomic_DNA"/>
</dbReference>
<gene>
    <name evidence="1" type="ORF">ANN_00858</name>
</gene>
<dbReference type="Gene3D" id="3.30.420.10">
    <property type="entry name" value="Ribonuclease H-like superfamily/Ribonuclease H"/>
    <property type="match status" value="1"/>
</dbReference>
<protein>
    <submittedName>
        <fullName evidence="1">Uncharacterized protein</fullName>
    </submittedName>
</protein>
<evidence type="ECO:0000313" key="1">
    <source>
        <dbReference type="EMBL" id="KAJ4449459.1"/>
    </source>
</evidence>
<name>A0ABQ8TS34_PERAM</name>
<reference evidence="1 2" key="1">
    <citation type="journal article" date="2022" name="Allergy">
        <title>Genome assembly and annotation of Periplaneta americana reveal a comprehensive cockroach allergen profile.</title>
        <authorList>
            <person name="Wang L."/>
            <person name="Xiong Q."/>
            <person name="Saelim N."/>
            <person name="Wang L."/>
            <person name="Nong W."/>
            <person name="Wan A.T."/>
            <person name="Shi M."/>
            <person name="Liu X."/>
            <person name="Cao Q."/>
            <person name="Hui J.H.L."/>
            <person name="Sookrung N."/>
            <person name="Leung T.F."/>
            <person name="Tungtrongchitr A."/>
            <person name="Tsui S.K.W."/>
        </authorList>
    </citation>
    <scope>NUCLEOTIDE SEQUENCE [LARGE SCALE GENOMIC DNA]</scope>
    <source>
        <strain evidence="1">PWHHKU_190912</strain>
    </source>
</reference>
<comment type="caution">
    <text evidence="1">The sequence shown here is derived from an EMBL/GenBank/DDBJ whole genome shotgun (WGS) entry which is preliminary data.</text>
</comment>
<evidence type="ECO:0000313" key="2">
    <source>
        <dbReference type="Proteomes" id="UP001148838"/>
    </source>
</evidence>
<dbReference type="PANTHER" id="PTHR47169">
    <property type="entry name" value="OS01G0541250 PROTEIN"/>
    <property type="match status" value="1"/>
</dbReference>
<dbReference type="InterPro" id="IPR036397">
    <property type="entry name" value="RNaseH_sf"/>
</dbReference>
<accession>A0ABQ8TS34</accession>
<organism evidence="1 2">
    <name type="scientific">Periplaneta americana</name>
    <name type="common">American cockroach</name>
    <name type="synonym">Blatta americana</name>
    <dbReference type="NCBI Taxonomy" id="6978"/>
    <lineage>
        <taxon>Eukaryota</taxon>
        <taxon>Metazoa</taxon>
        <taxon>Ecdysozoa</taxon>
        <taxon>Arthropoda</taxon>
        <taxon>Hexapoda</taxon>
        <taxon>Insecta</taxon>
        <taxon>Pterygota</taxon>
        <taxon>Neoptera</taxon>
        <taxon>Polyneoptera</taxon>
        <taxon>Dictyoptera</taxon>
        <taxon>Blattodea</taxon>
        <taxon>Blattoidea</taxon>
        <taxon>Blattidae</taxon>
        <taxon>Blattinae</taxon>
        <taxon>Periplaneta</taxon>
    </lineage>
</organism>
<keyword evidence="2" id="KW-1185">Reference proteome</keyword>
<sequence length="220" mass="25420">MAGLCEGITVLGQKNREQKKKDWFDKECERMIKERNLARLNWIQKKIRASPNKVKMKTNKVLGEDDTVAELFKYGGGEFESHFVNMIKEVWVNEEMPDDWKSAIVQPIRKKGDKAVYDNYRGITLLNVAYKSLQHQSAPQTIDELIPAIGTAFSQLTRDRLNNVCFTLQSCLVEIMKVNDGYKNKIPHMQKAHLDHLNIPPSRLECPRNIYDEDTVALQQ</sequence>
<proteinExistence type="predicted"/>
<dbReference type="Proteomes" id="UP001148838">
    <property type="component" value="Unassembled WGS sequence"/>
</dbReference>